<evidence type="ECO:0000313" key="4">
    <source>
        <dbReference type="Proteomes" id="UP001049518"/>
    </source>
</evidence>
<gene>
    <name evidence="3" type="ORF">AGRA3207_004936</name>
</gene>
<dbReference type="InterPro" id="IPR029063">
    <property type="entry name" value="SAM-dependent_MTases_sf"/>
</dbReference>
<feature type="domain" description="THUMP-like" evidence="2">
    <location>
        <begin position="333"/>
        <end position="409"/>
    </location>
</feature>
<evidence type="ECO:0000313" key="3">
    <source>
        <dbReference type="EMBL" id="QXJ23740.1"/>
    </source>
</evidence>
<dbReference type="Pfam" id="PF18096">
    <property type="entry name" value="Thump_like"/>
    <property type="match status" value="1"/>
</dbReference>
<keyword evidence="4" id="KW-1185">Reference proteome</keyword>
<feature type="compositionally biased region" description="Basic and acidic residues" evidence="1">
    <location>
        <begin position="257"/>
        <end position="267"/>
    </location>
</feature>
<feature type="region of interest" description="Disordered" evidence="1">
    <location>
        <begin position="252"/>
        <end position="276"/>
    </location>
</feature>
<keyword evidence="3" id="KW-0489">Methyltransferase</keyword>
<dbReference type="GO" id="GO:0032259">
    <property type="term" value="P:methylation"/>
    <property type="evidence" value="ECO:0007669"/>
    <property type="project" value="UniProtKB-KW"/>
</dbReference>
<sequence>MDIASFRGLLTPAGQAVLDEAAAADVSEGGLLATASRLRERHDPALVAAALTQVRLRDRAVAKFGPDARRMYFTQAGLEQSTRASVAAHRARRFAECSLSGETLELGCGVGADLVARARAGLPGVGVEIDPLTAEVAQANVTALGLDGLASVRVGDATEEDPAGHAAVFADPGRRTARGRVFDPRSYEPPLDTVLDLAGRVPAACVKVAPGIPHEAVPDGAEAEWVSVAGDVKEAAIWLGRLAGDVGRRATLLPPDDADRPRDEDPHGGWTLTPRGLDDPDVRPWGRYLYEPDGAVIRAHLVAEVAELVGGGLADPRIAYVTSDALHPTPFASAYEIEDVLPFSVKRLRAELRRRGVGVLTVKKRGSAVDVDRLRRDLGFGGRRAGRGGAALTLVVTRVGRDPVALLAAPVPR</sequence>
<accession>A0ABX8QY21</accession>
<dbReference type="InterPro" id="IPR041497">
    <property type="entry name" value="Thump-like"/>
</dbReference>
<dbReference type="RefSeq" id="WP_231329412.1">
    <property type="nucleotide sequence ID" value="NZ_CP059572.1"/>
</dbReference>
<evidence type="ECO:0000259" key="2">
    <source>
        <dbReference type="Pfam" id="PF18096"/>
    </source>
</evidence>
<organism evidence="3 4">
    <name type="scientific">Actinomadura graeca</name>
    <dbReference type="NCBI Taxonomy" id="2750812"/>
    <lineage>
        <taxon>Bacteria</taxon>
        <taxon>Bacillati</taxon>
        <taxon>Actinomycetota</taxon>
        <taxon>Actinomycetes</taxon>
        <taxon>Streptosporangiales</taxon>
        <taxon>Thermomonosporaceae</taxon>
        <taxon>Actinomadura</taxon>
    </lineage>
</organism>
<dbReference type="EMBL" id="CP059572">
    <property type="protein sequence ID" value="QXJ23740.1"/>
    <property type="molecule type" value="Genomic_DNA"/>
</dbReference>
<protein>
    <submittedName>
        <fullName evidence="3">SAM-dependent methyltransferase</fullName>
    </submittedName>
</protein>
<reference evidence="3" key="1">
    <citation type="submission" date="2020-07" db="EMBL/GenBank/DDBJ databases">
        <authorList>
            <person name="Tarantini F.S."/>
            <person name="Hong K.W."/>
            <person name="Chan K.G."/>
        </authorList>
    </citation>
    <scope>NUCLEOTIDE SEQUENCE</scope>
    <source>
        <strain evidence="3">32-07</strain>
    </source>
</reference>
<evidence type="ECO:0000256" key="1">
    <source>
        <dbReference type="SAM" id="MobiDB-lite"/>
    </source>
</evidence>
<dbReference type="GO" id="GO:0008168">
    <property type="term" value="F:methyltransferase activity"/>
    <property type="evidence" value="ECO:0007669"/>
    <property type="project" value="UniProtKB-KW"/>
</dbReference>
<dbReference type="Gene3D" id="3.40.50.150">
    <property type="entry name" value="Vaccinia Virus protein VP39"/>
    <property type="match status" value="1"/>
</dbReference>
<dbReference type="Proteomes" id="UP001049518">
    <property type="component" value="Chromosome"/>
</dbReference>
<dbReference type="CDD" id="cd02440">
    <property type="entry name" value="AdoMet_MTases"/>
    <property type="match status" value="1"/>
</dbReference>
<dbReference type="SUPFAM" id="SSF53335">
    <property type="entry name" value="S-adenosyl-L-methionine-dependent methyltransferases"/>
    <property type="match status" value="1"/>
</dbReference>
<name>A0ABX8QY21_9ACTN</name>
<keyword evidence="3" id="KW-0808">Transferase</keyword>
<proteinExistence type="predicted"/>